<evidence type="ECO:0000256" key="4">
    <source>
        <dbReference type="PROSITE-ProRule" id="PRU00335"/>
    </source>
</evidence>
<sequence>MTLGVAGRYSVTPMSEDAMRALPLRERKKLRTRRALAEAALRMFTERGFDAVTLEELVDAVEVSKSTFFRTFPAKEAAAIEAEEELWTACLDAFGRLPEGRAIDALRDVLTEVVAGLGPEWGERYAATRRLVVTAPSLLAYAASHRHGVEQELTGLLRERLGLPDDDLRPQVLAQLTTAAWSVAARGWVFSGAPFGDLLDRVGRAFAAISGSLELSVRG</sequence>
<dbReference type="Pfam" id="PF00440">
    <property type="entry name" value="TetR_N"/>
    <property type="match status" value="1"/>
</dbReference>
<dbReference type="InterPro" id="IPR001647">
    <property type="entry name" value="HTH_TetR"/>
</dbReference>
<evidence type="ECO:0000313" key="7">
    <source>
        <dbReference type="Proteomes" id="UP000282674"/>
    </source>
</evidence>
<dbReference type="SUPFAM" id="SSF46689">
    <property type="entry name" value="Homeodomain-like"/>
    <property type="match status" value="1"/>
</dbReference>
<dbReference type="Pfam" id="PF17754">
    <property type="entry name" value="TetR_C_14"/>
    <property type="match status" value="1"/>
</dbReference>
<evidence type="ECO:0000313" key="6">
    <source>
        <dbReference type="EMBL" id="RMI44488.1"/>
    </source>
</evidence>
<dbReference type="Proteomes" id="UP000282674">
    <property type="component" value="Unassembled WGS sequence"/>
</dbReference>
<evidence type="ECO:0000256" key="3">
    <source>
        <dbReference type="ARBA" id="ARBA00023163"/>
    </source>
</evidence>
<proteinExistence type="predicted"/>
<keyword evidence="7" id="KW-1185">Reference proteome</keyword>
<accession>A0A3M2MBD0</accession>
<dbReference type="PANTHER" id="PTHR30055:SF234">
    <property type="entry name" value="HTH-TYPE TRANSCRIPTIONAL REGULATOR BETI"/>
    <property type="match status" value="1"/>
</dbReference>
<dbReference type="PANTHER" id="PTHR30055">
    <property type="entry name" value="HTH-TYPE TRANSCRIPTIONAL REGULATOR RUTR"/>
    <property type="match status" value="1"/>
</dbReference>
<evidence type="ECO:0000256" key="1">
    <source>
        <dbReference type="ARBA" id="ARBA00023015"/>
    </source>
</evidence>
<keyword evidence="2 4" id="KW-0238">DNA-binding</keyword>
<dbReference type="InterPro" id="IPR009057">
    <property type="entry name" value="Homeodomain-like_sf"/>
</dbReference>
<dbReference type="AlphaFoldDB" id="A0A3M2MBD0"/>
<protein>
    <submittedName>
        <fullName evidence="6">TetR family transcriptional regulator</fullName>
    </submittedName>
</protein>
<organism evidence="6 7">
    <name type="scientific">Actinomadura harenae</name>
    <dbReference type="NCBI Taxonomy" id="2483351"/>
    <lineage>
        <taxon>Bacteria</taxon>
        <taxon>Bacillati</taxon>
        <taxon>Actinomycetota</taxon>
        <taxon>Actinomycetes</taxon>
        <taxon>Streptosporangiales</taxon>
        <taxon>Thermomonosporaceae</taxon>
        <taxon>Actinomadura</taxon>
    </lineage>
</organism>
<keyword evidence="1" id="KW-0805">Transcription regulation</keyword>
<dbReference type="InterPro" id="IPR041347">
    <property type="entry name" value="MftR_C"/>
</dbReference>
<dbReference type="Gene3D" id="1.10.10.60">
    <property type="entry name" value="Homeodomain-like"/>
    <property type="match status" value="1"/>
</dbReference>
<gene>
    <name evidence="6" type="ORF">EBO15_12645</name>
</gene>
<feature type="domain" description="HTH tetR-type" evidence="5">
    <location>
        <begin position="30"/>
        <end position="90"/>
    </location>
</feature>
<feature type="DNA-binding region" description="H-T-H motif" evidence="4">
    <location>
        <begin position="53"/>
        <end position="72"/>
    </location>
</feature>
<dbReference type="GO" id="GO:0000976">
    <property type="term" value="F:transcription cis-regulatory region binding"/>
    <property type="evidence" value="ECO:0007669"/>
    <property type="project" value="TreeGrafter"/>
</dbReference>
<dbReference type="EMBL" id="RFFG01000018">
    <property type="protein sequence ID" value="RMI44488.1"/>
    <property type="molecule type" value="Genomic_DNA"/>
</dbReference>
<reference evidence="6 7" key="1">
    <citation type="submission" date="2018-10" db="EMBL/GenBank/DDBJ databases">
        <title>Isolation from soil.</title>
        <authorList>
            <person name="Hu J."/>
        </authorList>
    </citation>
    <scope>NUCLEOTIDE SEQUENCE [LARGE SCALE GENOMIC DNA]</scope>
    <source>
        <strain evidence="6 7">NEAU-Ht49</strain>
    </source>
</reference>
<dbReference type="InterPro" id="IPR050109">
    <property type="entry name" value="HTH-type_TetR-like_transc_reg"/>
</dbReference>
<keyword evidence="3" id="KW-0804">Transcription</keyword>
<name>A0A3M2MBD0_9ACTN</name>
<evidence type="ECO:0000256" key="2">
    <source>
        <dbReference type="ARBA" id="ARBA00023125"/>
    </source>
</evidence>
<dbReference type="Gene3D" id="1.10.357.10">
    <property type="entry name" value="Tetracycline Repressor, domain 2"/>
    <property type="match status" value="1"/>
</dbReference>
<evidence type="ECO:0000259" key="5">
    <source>
        <dbReference type="PROSITE" id="PS50977"/>
    </source>
</evidence>
<dbReference type="GO" id="GO:0003700">
    <property type="term" value="F:DNA-binding transcription factor activity"/>
    <property type="evidence" value="ECO:0007669"/>
    <property type="project" value="TreeGrafter"/>
</dbReference>
<dbReference type="PROSITE" id="PS50977">
    <property type="entry name" value="HTH_TETR_2"/>
    <property type="match status" value="1"/>
</dbReference>
<comment type="caution">
    <text evidence="6">The sequence shown here is derived from an EMBL/GenBank/DDBJ whole genome shotgun (WGS) entry which is preliminary data.</text>
</comment>